<dbReference type="InterPro" id="IPR044243">
    <property type="entry name" value="FLU"/>
</dbReference>
<dbReference type="PANTHER" id="PTHR47310">
    <property type="entry name" value="PROTEIN FLUORESCENT IN BLUE LIGHT, CHLOROPLASTIC"/>
    <property type="match status" value="1"/>
</dbReference>
<evidence type="ECO:0000313" key="4">
    <source>
        <dbReference type="EMBL" id="GHP07913.1"/>
    </source>
</evidence>
<dbReference type="AlphaFoldDB" id="A0A830HMJ6"/>
<proteinExistence type="predicted"/>
<dbReference type="SUPFAM" id="SSF48452">
    <property type="entry name" value="TPR-like"/>
    <property type="match status" value="1"/>
</dbReference>
<feature type="region of interest" description="Disordered" evidence="2">
    <location>
        <begin position="45"/>
        <end position="108"/>
    </location>
</feature>
<dbReference type="GO" id="GO:0015995">
    <property type="term" value="P:chlorophyll biosynthetic process"/>
    <property type="evidence" value="ECO:0007669"/>
    <property type="project" value="InterPro"/>
</dbReference>
<keyword evidence="3" id="KW-1133">Transmembrane helix</keyword>
<evidence type="ECO:0000256" key="3">
    <source>
        <dbReference type="SAM" id="Phobius"/>
    </source>
</evidence>
<dbReference type="InterPro" id="IPR011990">
    <property type="entry name" value="TPR-like_helical_dom_sf"/>
</dbReference>
<feature type="compositionally biased region" description="Low complexity" evidence="2">
    <location>
        <begin position="45"/>
        <end position="67"/>
    </location>
</feature>
<sequence length="397" mass="42804">MAESSDAPDAGDAAMACMETQEEFLQFVDSQTRISRKLSRAFFSPPGAAAPSTSALEESSGSRSLSSRYHRSHHIATRPSYNTYASSGDSSSAASSTSTSHAAQEEAGCRPRSALLRTLLPTALVSGALTLGPLAEAARAAQNSAEMFVADPDLQLDSDFYVNFDGFEVDHKTIVYLVVLGQFIGFVGALVSGISAKNRKEEIERLAAKLQEVNRQLRQQSRSKRTGQYSMEDEKALRSVDASSDELAEQLLVSLRTGKNLLKDEDKGEAALAAFDEALALTISPAAKSALESQPKAERKARRGRGAALAQLHRCADALVELKQVLAISERLHDSIGVGDAYGVIADLYTELGDLEEAGKYYDLYIATLDDEDVNMDDESFSDEIISAFDLNGIEVK</sequence>
<reference evidence="4" key="1">
    <citation type="submission" date="2020-10" db="EMBL/GenBank/DDBJ databases">
        <title>Unveiling of a novel bifunctional photoreceptor, Dualchrome1, isolated from a cosmopolitan green alga.</title>
        <authorList>
            <person name="Suzuki S."/>
            <person name="Kawachi M."/>
        </authorList>
    </citation>
    <scope>NUCLEOTIDE SEQUENCE</scope>
    <source>
        <strain evidence="4">NIES 2893</strain>
    </source>
</reference>
<dbReference type="EMBL" id="BNJQ01000018">
    <property type="protein sequence ID" value="GHP07913.1"/>
    <property type="molecule type" value="Genomic_DNA"/>
</dbReference>
<keyword evidence="3" id="KW-0472">Membrane</keyword>
<dbReference type="PANTHER" id="PTHR47310:SF2">
    <property type="entry name" value="PROTEIN FLUORESCENT IN BLUE LIGHT, CHLOROPLASTIC"/>
    <property type="match status" value="1"/>
</dbReference>
<evidence type="ECO:0000313" key="5">
    <source>
        <dbReference type="Proteomes" id="UP000660262"/>
    </source>
</evidence>
<dbReference type="Proteomes" id="UP000660262">
    <property type="component" value="Unassembled WGS sequence"/>
</dbReference>
<evidence type="ECO:0000256" key="2">
    <source>
        <dbReference type="SAM" id="MobiDB-lite"/>
    </source>
</evidence>
<evidence type="ECO:0000256" key="1">
    <source>
        <dbReference type="SAM" id="Coils"/>
    </source>
</evidence>
<gene>
    <name evidence="4" type="ORF">PPROV_000665500</name>
</gene>
<feature type="compositionally biased region" description="Low complexity" evidence="2">
    <location>
        <begin position="85"/>
        <end position="102"/>
    </location>
</feature>
<feature type="coiled-coil region" evidence="1">
    <location>
        <begin position="196"/>
        <end position="223"/>
    </location>
</feature>
<comment type="caution">
    <text evidence="4">The sequence shown here is derived from an EMBL/GenBank/DDBJ whole genome shotgun (WGS) entry which is preliminary data.</text>
</comment>
<dbReference type="OrthoDB" id="286233at2759"/>
<name>A0A830HMJ6_9CHLO</name>
<organism evidence="4 5">
    <name type="scientific">Pycnococcus provasolii</name>
    <dbReference type="NCBI Taxonomy" id="41880"/>
    <lineage>
        <taxon>Eukaryota</taxon>
        <taxon>Viridiplantae</taxon>
        <taxon>Chlorophyta</taxon>
        <taxon>Pseudoscourfieldiophyceae</taxon>
        <taxon>Pseudoscourfieldiales</taxon>
        <taxon>Pycnococcaceae</taxon>
        <taxon>Pycnococcus</taxon>
    </lineage>
</organism>
<protein>
    <submittedName>
        <fullName evidence="4">Uncharacterized protein</fullName>
    </submittedName>
</protein>
<dbReference type="Gene3D" id="1.25.40.10">
    <property type="entry name" value="Tetratricopeptide repeat domain"/>
    <property type="match status" value="1"/>
</dbReference>
<keyword evidence="1" id="KW-0175">Coiled coil</keyword>
<keyword evidence="3" id="KW-0812">Transmembrane</keyword>
<accession>A0A830HMJ6</accession>
<keyword evidence="5" id="KW-1185">Reference proteome</keyword>
<feature type="transmembrane region" description="Helical" evidence="3">
    <location>
        <begin position="174"/>
        <end position="196"/>
    </location>
</feature>